<gene>
    <name evidence="1" type="ORF">LCGC14_2790770</name>
</gene>
<reference evidence="1" key="1">
    <citation type="journal article" date="2015" name="Nature">
        <title>Complex archaea that bridge the gap between prokaryotes and eukaryotes.</title>
        <authorList>
            <person name="Spang A."/>
            <person name="Saw J.H."/>
            <person name="Jorgensen S.L."/>
            <person name="Zaremba-Niedzwiedzka K."/>
            <person name="Martijn J."/>
            <person name="Lind A.E."/>
            <person name="van Eijk R."/>
            <person name="Schleper C."/>
            <person name="Guy L."/>
            <person name="Ettema T.J."/>
        </authorList>
    </citation>
    <scope>NUCLEOTIDE SEQUENCE</scope>
</reference>
<name>A0A0F8ZCP0_9ZZZZ</name>
<dbReference type="EMBL" id="LAZR01052101">
    <property type="protein sequence ID" value="KKK83695.1"/>
    <property type="molecule type" value="Genomic_DNA"/>
</dbReference>
<proteinExistence type="predicted"/>
<organism evidence="1">
    <name type="scientific">marine sediment metagenome</name>
    <dbReference type="NCBI Taxonomy" id="412755"/>
    <lineage>
        <taxon>unclassified sequences</taxon>
        <taxon>metagenomes</taxon>
        <taxon>ecological metagenomes</taxon>
    </lineage>
</organism>
<accession>A0A0F8ZCP0</accession>
<dbReference type="AlphaFoldDB" id="A0A0F8ZCP0"/>
<evidence type="ECO:0000313" key="1">
    <source>
        <dbReference type="EMBL" id="KKK83695.1"/>
    </source>
</evidence>
<protein>
    <submittedName>
        <fullName evidence="1">Uncharacterized protein</fullName>
    </submittedName>
</protein>
<sequence>MNEIENFLNPESKVPESCENKNFKKALIRVLDNINNSIITLNNTIVRTRFDMYRQIKKLRRDIKPKFRGFK</sequence>
<comment type="caution">
    <text evidence="1">The sequence shown here is derived from an EMBL/GenBank/DDBJ whole genome shotgun (WGS) entry which is preliminary data.</text>
</comment>